<protein>
    <submittedName>
        <fullName evidence="1">Uncharacterized protein</fullName>
    </submittedName>
</protein>
<proteinExistence type="predicted"/>
<accession>A0AAN4P705</accession>
<dbReference type="Proteomes" id="UP000016981">
    <property type="component" value="Unassembled WGS sequence"/>
</dbReference>
<comment type="caution">
    <text evidence="1">The sequence shown here is derived from an EMBL/GenBank/DDBJ whole genome shotgun (WGS) entry which is preliminary data.</text>
</comment>
<evidence type="ECO:0000313" key="1">
    <source>
        <dbReference type="EMBL" id="GAD45555.1"/>
    </source>
</evidence>
<evidence type="ECO:0000313" key="2">
    <source>
        <dbReference type="Proteomes" id="UP000016981"/>
    </source>
</evidence>
<dbReference type="Gene3D" id="3.40.50.150">
    <property type="entry name" value="Vaccinia Virus protein VP39"/>
    <property type="match status" value="1"/>
</dbReference>
<name>A0AAN4P705_STRAP</name>
<gene>
    <name evidence="1" type="ORF">ANG6_0050</name>
</gene>
<sequence length="362" mass="41937">MFFIEQAIKLCNKYGIISFVIDISFFETAFEFIRKYILENTTILNLVLNINSFENVASGQIILTFKNQPLKTENSRFLISDFRSGKHISFSQTEWATTPNFKLLLIDDKDKVLISKIEDKSKQLVAFFSGKSLRTNSMLLTYEDIFVKDFQSDNKITFPYFKGGKSLTKKFDKMSYDKFLHYDKTLQDSINTKIKHELEEKGIKNKKRIMLGDIKRHYSPKIYIRQSSKEIVSSVYLEPSTSNNSLYSLCINNGENHTSNKNLSLNSVCCQLNSNITTYYAQKLKIIRSGNGKQPQIRLSDLKKIRLTDCPETNNSLEKIYNKMQKNLLDCEKAVDAIDKILAQFYGISSDELEYIKEEISR</sequence>
<dbReference type="SUPFAM" id="SSF53335">
    <property type="entry name" value="S-adenosyl-L-methionine-dependent methyltransferases"/>
    <property type="match status" value="1"/>
</dbReference>
<organism evidence="1 2">
    <name type="scientific">Streptococcus anginosus T5</name>
    <dbReference type="NCBI Taxonomy" id="1163302"/>
    <lineage>
        <taxon>Bacteria</taxon>
        <taxon>Bacillati</taxon>
        <taxon>Bacillota</taxon>
        <taxon>Bacilli</taxon>
        <taxon>Lactobacillales</taxon>
        <taxon>Streptococcaceae</taxon>
        <taxon>Streptococcus</taxon>
        <taxon>Streptococcus anginosus group</taxon>
    </lineage>
</organism>
<reference evidence="2" key="1">
    <citation type="submission" date="2013-09" db="EMBL/GenBank/DDBJ databases">
        <title>Genome Sequences of seven clinical isolates and type strains of anginosus group streptococci.</title>
        <authorList>
            <person name="Maruyama F."/>
            <person name="Sakurai A."/>
            <person name="Ogura Y."/>
            <person name="Homma H."/>
            <person name="Takahashi N."/>
            <person name="Ohtsubo Y."/>
            <person name="Hoshino T."/>
            <person name="Okahashi N."/>
            <person name="Nakagawa I."/>
            <person name="Kimura S."/>
            <person name="Fujiwara T."/>
            <person name="Hayashi T."/>
            <person name="Shintani S."/>
        </authorList>
    </citation>
    <scope>NUCLEOTIDE SEQUENCE [LARGE SCALE GENOMIC DNA]</scope>
    <source>
        <strain evidence="2">T5</strain>
    </source>
</reference>
<dbReference type="InterPro" id="IPR029063">
    <property type="entry name" value="SAM-dependent_MTases_sf"/>
</dbReference>
<dbReference type="EMBL" id="BASY01000001">
    <property type="protein sequence ID" value="GAD45555.1"/>
    <property type="molecule type" value="Genomic_DNA"/>
</dbReference>
<dbReference type="AlphaFoldDB" id="A0AAN4P705"/>